<keyword evidence="2" id="KW-1185">Reference proteome</keyword>
<dbReference type="Gene3D" id="3.30.160.60">
    <property type="entry name" value="Classic Zinc Finger"/>
    <property type="match status" value="1"/>
</dbReference>
<dbReference type="GeneID" id="108993160"/>
<reference evidence="3" key="1">
    <citation type="submission" date="2025-08" db="UniProtKB">
        <authorList>
            <consortium name="RefSeq"/>
        </authorList>
    </citation>
    <scope>IDENTIFICATION</scope>
    <source>
        <tissue evidence="3">Leaves</tissue>
    </source>
</reference>
<dbReference type="STRING" id="51240.A0A2I4EVR3"/>
<dbReference type="Pfam" id="PF12874">
    <property type="entry name" value="zf-met"/>
    <property type="match status" value="1"/>
</dbReference>
<evidence type="ECO:0000313" key="3">
    <source>
        <dbReference type="RefSeq" id="XP_018823493.1"/>
    </source>
</evidence>
<gene>
    <name evidence="3" type="primary">LOC108993160</name>
</gene>
<dbReference type="AlphaFoldDB" id="A0A2I4EVR3"/>
<evidence type="ECO:0000313" key="2">
    <source>
        <dbReference type="Proteomes" id="UP000235220"/>
    </source>
</evidence>
<dbReference type="InterPro" id="IPR013087">
    <property type="entry name" value="Znf_C2H2_type"/>
</dbReference>
<proteinExistence type="predicted"/>
<feature type="region of interest" description="Disordered" evidence="1">
    <location>
        <begin position="94"/>
        <end position="120"/>
    </location>
</feature>
<dbReference type="OrthoDB" id="1436989at2759"/>
<accession>A0A2I4EVR3</accession>
<dbReference type="InterPro" id="IPR036236">
    <property type="entry name" value="Znf_C2H2_sf"/>
</dbReference>
<dbReference type="PANTHER" id="PTHR47487:SF8">
    <property type="entry name" value="OS08G0270900 PROTEIN"/>
    <property type="match status" value="1"/>
</dbReference>
<dbReference type="PANTHER" id="PTHR47487">
    <property type="entry name" value="OS06G0651300 PROTEIN-RELATED"/>
    <property type="match status" value="1"/>
</dbReference>
<dbReference type="KEGG" id="jre:108993160"/>
<dbReference type="Gramene" id="Jr15_12380_p1">
    <property type="protein sequence ID" value="cds.Jr15_12380_p1"/>
    <property type="gene ID" value="Jr15_12380"/>
</dbReference>
<name>A0A2I4EVR3_JUGRE</name>
<dbReference type="Proteomes" id="UP000235220">
    <property type="component" value="Chromosome 15"/>
</dbReference>
<evidence type="ECO:0000256" key="1">
    <source>
        <dbReference type="SAM" id="MobiDB-lite"/>
    </source>
</evidence>
<dbReference type="SUPFAM" id="SSF57667">
    <property type="entry name" value="beta-beta-alpha zinc fingers"/>
    <property type="match status" value="1"/>
</dbReference>
<sequence>MKEQIREEIIAAKIARRRVLEAEVRRELMVEREMAMRRHTTTGLSLEELLTMRFDSRLPPTYPSDGRAFPIHGSRFDMFPTSLSTEAMKLDIKPPSEINKAKPEPNLSGAEEKAVKPSVGGPSELPIIGLKKGPKKVWSCALCHISTTNERCLREHFQGKKHKAKERRWA</sequence>
<organism evidence="2 3">
    <name type="scientific">Juglans regia</name>
    <name type="common">English walnut</name>
    <dbReference type="NCBI Taxonomy" id="51240"/>
    <lineage>
        <taxon>Eukaryota</taxon>
        <taxon>Viridiplantae</taxon>
        <taxon>Streptophyta</taxon>
        <taxon>Embryophyta</taxon>
        <taxon>Tracheophyta</taxon>
        <taxon>Spermatophyta</taxon>
        <taxon>Magnoliopsida</taxon>
        <taxon>eudicotyledons</taxon>
        <taxon>Gunneridae</taxon>
        <taxon>Pentapetalae</taxon>
        <taxon>rosids</taxon>
        <taxon>fabids</taxon>
        <taxon>Fagales</taxon>
        <taxon>Juglandaceae</taxon>
        <taxon>Juglans</taxon>
    </lineage>
</organism>
<dbReference type="RefSeq" id="XP_018823493.1">
    <property type="nucleotide sequence ID" value="XM_018967948.2"/>
</dbReference>
<protein>
    <submittedName>
        <fullName evidence="3">Uncharacterized protein LOC108993160</fullName>
    </submittedName>
</protein>
<feature type="compositionally biased region" description="Basic and acidic residues" evidence="1">
    <location>
        <begin position="94"/>
        <end position="103"/>
    </location>
</feature>